<name>A0A5R9BSW5_9LACO</name>
<feature type="transmembrane region" description="Helical" evidence="6">
    <location>
        <begin position="56"/>
        <end position="74"/>
    </location>
</feature>
<sequence length="333" mass="35965">MVYVSTFTSTYIREKEVFLVKLRTLLYVIISTFLFSSMEIALKIAGGTFNPVQLNFIRFLLGGLLLLPFTLNKLKKDGRRLNSRDIRAFALTGFSCVVVSMTLYQLAIQLSLPATIAIVLSANPAFGMLIGLVLLKEKMSRTNTIAVVLTLAGLLVIINPFNLTNPAGITLGLLCSVTFAIYGILTRLSSNKLGFGGMTMTCFSFIAGAIELAIFMAITHIPAVSRAFSGVKGFSDIPFFQGITMSNILLIAYISFLVTGVGFGLYFVVMEEAGVPIASLIFFVKPALAPVLSLLVLGDPIHSNTIVGIIIILIGSVVTLTGEKIALRMSRRS</sequence>
<dbReference type="Proteomes" id="UP000305541">
    <property type="component" value="Unassembled WGS sequence"/>
</dbReference>
<dbReference type="PANTHER" id="PTHR32322">
    <property type="entry name" value="INNER MEMBRANE TRANSPORTER"/>
    <property type="match status" value="1"/>
</dbReference>
<dbReference type="AlphaFoldDB" id="A0A5R9BSW5"/>
<feature type="transmembrane region" description="Helical" evidence="6">
    <location>
        <begin position="167"/>
        <end position="185"/>
    </location>
</feature>
<dbReference type="InterPro" id="IPR050638">
    <property type="entry name" value="AA-Vitamin_Transporters"/>
</dbReference>
<evidence type="ECO:0000256" key="6">
    <source>
        <dbReference type="SAM" id="Phobius"/>
    </source>
</evidence>
<dbReference type="InterPro" id="IPR000620">
    <property type="entry name" value="EamA_dom"/>
</dbReference>
<keyword evidence="3 6" id="KW-0812">Transmembrane</keyword>
<feature type="transmembrane region" description="Helical" evidence="6">
    <location>
        <begin position="25"/>
        <end position="44"/>
    </location>
</feature>
<keyword evidence="4 6" id="KW-1133">Transmembrane helix</keyword>
<evidence type="ECO:0000256" key="5">
    <source>
        <dbReference type="ARBA" id="ARBA00023136"/>
    </source>
</evidence>
<feature type="transmembrane region" description="Helical" evidence="6">
    <location>
        <begin position="86"/>
        <end position="108"/>
    </location>
</feature>
<dbReference type="SUPFAM" id="SSF103481">
    <property type="entry name" value="Multidrug resistance efflux transporter EmrE"/>
    <property type="match status" value="2"/>
</dbReference>
<evidence type="ECO:0000256" key="3">
    <source>
        <dbReference type="ARBA" id="ARBA00022692"/>
    </source>
</evidence>
<feature type="domain" description="EamA" evidence="7">
    <location>
        <begin position="168"/>
        <end position="320"/>
    </location>
</feature>
<reference evidence="8 9" key="1">
    <citation type="submission" date="2019-05" db="EMBL/GenBank/DDBJ databases">
        <title>The metagenome of a microbial culture collection derived from dairy environment covers the genomic content of the human microbiome.</title>
        <authorList>
            <person name="Roder T."/>
            <person name="Wuthrich D."/>
            <person name="Sattari Z."/>
            <person name="Von Ah U."/>
            <person name="Bar C."/>
            <person name="Ronchi F."/>
            <person name="Macpherson A.J."/>
            <person name="Ganal-Vonarburg S.C."/>
            <person name="Bruggmann R."/>
            <person name="Vergeres G."/>
        </authorList>
    </citation>
    <scope>NUCLEOTIDE SEQUENCE [LARGE SCALE GENOMIC DNA]</scope>
    <source>
        <strain evidence="8 9">FAM 18815</strain>
    </source>
</reference>
<evidence type="ECO:0000256" key="2">
    <source>
        <dbReference type="ARBA" id="ARBA00007362"/>
    </source>
</evidence>
<dbReference type="Pfam" id="PF00892">
    <property type="entry name" value="EamA"/>
    <property type="match status" value="2"/>
</dbReference>
<feature type="transmembrane region" description="Helical" evidence="6">
    <location>
        <begin position="243"/>
        <end position="268"/>
    </location>
</feature>
<protein>
    <submittedName>
        <fullName evidence="8">EamA family transporter</fullName>
    </submittedName>
</protein>
<feature type="transmembrane region" description="Helical" evidence="6">
    <location>
        <begin position="197"/>
        <end position="223"/>
    </location>
</feature>
<evidence type="ECO:0000313" key="8">
    <source>
        <dbReference type="EMBL" id="TLQ03679.1"/>
    </source>
</evidence>
<comment type="subcellular location">
    <subcellularLocation>
        <location evidence="1">Endomembrane system</location>
        <topology evidence="1">Multi-pass membrane protein</topology>
    </subcellularLocation>
</comment>
<comment type="similarity">
    <text evidence="2">Belongs to the EamA transporter family.</text>
</comment>
<feature type="transmembrane region" description="Helical" evidence="6">
    <location>
        <begin position="275"/>
        <end position="297"/>
    </location>
</feature>
<keyword evidence="5 6" id="KW-0472">Membrane</keyword>
<feature type="domain" description="EamA" evidence="7">
    <location>
        <begin position="24"/>
        <end position="158"/>
    </location>
</feature>
<dbReference type="EMBL" id="VBTH01000016">
    <property type="protein sequence ID" value="TLQ03679.1"/>
    <property type="molecule type" value="Genomic_DNA"/>
</dbReference>
<dbReference type="InterPro" id="IPR037185">
    <property type="entry name" value="EmrE-like"/>
</dbReference>
<organism evidence="8 9">
    <name type="scientific">Pediococcus stilesii</name>
    <dbReference type="NCBI Taxonomy" id="331679"/>
    <lineage>
        <taxon>Bacteria</taxon>
        <taxon>Bacillati</taxon>
        <taxon>Bacillota</taxon>
        <taxon>Bacilli</taxon>
        <taxon>Lactobacillales</taxon>
        <taxon>Lactobacillaceae</taxon>
        <taxon>Pediococcus</taxon>
    </lineage>
</organism>
<dbReference type="PANTHER" id="PTHR32322:SF2">
    <property type="entry name" value="EAMA DOMAIN-CONTAINING PROTEIN"/>
    <property type="match status" value="1"/>
</dbReference>
<feature type="transmembrane region" description="Helical" evidence="6">
    <location>
        <begin position="142"/>
        <end position="161"/>
    </location>
</feature>
<evidence type="ECO:0000259" key="7">
    <source>
        <dbReference type="Pfam" id="PF00892"/>
    </source>
</evidence>
<gene>
    <name evidence="8" type="ORF">FEZ51_08265</name>
</gene>
<comment type="caution">
    <text evidence="8">The sequence shown here is derived from an EMBL/GenBank/DDBJ whole genome shotgun (WGS) entry which is preliminary data.</text>
</comment>
<evidence type="ECO:0000313" key="9">
    <source>
        <dbReference type="Proteomes" id="UP000305541"/>
    </source>
</evidence>
<evidence type="ECO:0000256" key="1">
    <source>
        <dbReference type="ARBA" id="ARBA00004127"/>
    </source>
</evidence>
<dbReference type="OrthoDB" id="9813604at2"/>
<accession>A0A5R9BSW5</accession>
<dbReference type="GO" id="GO:0016020">
    <property type="term" value="C:membrane"/>
    <property type="evidence" value="ECO:0007669"/>
    <property type="project" value="UniProtKB-SubCell"/>
</dbReference>
<proteinExistence type="inferred from homology"/>
<dbReference type="RefSeq" id="WP_138474702.1">
    <property type="nucleotide sequence ID" value="NZ_VBTH01000016.1"/>
</dbReference>
<feature type="transmembrane region" description="Helical" evidence="6">
    <location>
        <begin position="114"/>
        <end position="135"/>
    </location>
</feature>
<feature type="transmembrane region" description="Helical" evidence="6">
    <location>
        <begin position="303"/>
        <end position="322"/>
    </location>
</feature>
<evidence type="ECO:0000256" key="4">
    <source>
        <dbReference type="ARBA" id="ARBA00022989"/>
    </source>
</evidence>